<feature type="compositionally biased region" description="Low complexity" evidence="2">
    <location>
        <begin position="392"/>
        <end position="403"/>
    </location>
</feature>
<feature type="region of interest" description="Disordered" evidence="2">
    <location>
        <begin position="382"/>
        <end position="489"/>
    </location>
</feature>
<keyword evidence="3" id="KW-0732">Signal</keyword>
<protein>
    <submittedName>
        <fullName evidence="4">Uncharacterized protein</fullName>
    </submittedName>
</protein>
<feature type="region of interest" description="Disordered" evidence="2">
    <location>
        <begin position="1262"/>
        <end position="1424"/>
    </location>
</feature>
<proteinExistence type="predicted"/>
<feature type="region of interest" description="Disordered" evidence="2">
    <location>
        <begin position="771"/>
        <end position="814"/>
    </location>
</feature>
<evidence type="ECO:0000256" key="1">
    <source>
        <dbReference type="SAM" id="Coils"/>
    </source>
</evidence>
<feature type="compositionally biased region" description="Polar residues" evidence="2">
    <location>
        <begin position="1061"/>
        <end position="1076"/>
    </location>
</feature>
<feature type="compositionally biased region" description="Polar residues" evidence="2">
    <location>
        <begin position="1354"/>
        <end position="1363"/>
    </location>
</feature>
<reference evidence="4 5" key="1">
    <citation type="journal article" date="2024" name="IMA Fungus">
        <title>IMA Genome - F19 : A genome assembly and annotation guide to empower mycologists, including annotated draft genome sequences of Ceratocystis pirilliformis, Diaporthe australafricana, Fusarium ophioides, Paecilomyces lecythidis, and Sporothrix stenoceras.</title>
        <authorList>
            <person name="Aylward J."/>
            <person name="Wilson A.M."/>
            <person name="Visagie C.M."/>
            <person name="Spraker J."/>
            <person name="Barnes I."/>
            <person name="Buitendag C."/>
            <person name="Ceriani C."/>
            <person name="Del Mar Angel L."/>
            <person name="du Plessis D."/>
            <person name="Fuchs T."/>
            <person name="Gasser K."/>
            <person name="Kramer D."/>
            <person name="Li W."/>
            <person name="Munsamy K."/>
            <person name="Piso A."/>
            <person name="Price J.L."/>
            <person name="Sonnekus B."/>
            <person name="Thomas C."/>
            <person name="van der Nest A."/>
            <person name="van Dijk A."/>
            <person name="van Heerden A."/>
            <person name="van Vuuren N."/>
            <person name="Yilmaz N."/>
            <person name="Duong T.A."/>
            <person name="van der Merwe N.A."/>
            <person name="Wingfield M.J."/>
            <person name="Wingfield B.D."/>
        </authorList>
    </citation>
    <scope>NUCLEOTIDE SEQUENCE [LARGE SCALE GENOMIC DNA]</scope>
    <source>
        <strain evidence="4 5">CMW 18300</strain>
    </source>
</reference>
<feature type="compositionally biased region" description="Pro residues" evidence="2">
    <location>
        <begin position="404"/>
        <end position="430"/>
    </location>
</feature>
<feature type="coiled-coil region" evidence="1">
    <location>
        <begin position="296"/>
        <end position="358"/>
    </location>
</feature>
<name>A0ABR3XVL0_9PEZI</name>
<evidence type="ECO:0000313" key="4">
    <source>
        <dbReference type="EMBL" id="KAL1880045.1"/>
    </source>
</evidence>
<feature type="compositionally biased region" description="Polar residues" evidence="2">
    <location>
        <begin position="976"/>
        <end position="988"/>
    </location>
</feature>
<feature type="compositionally biased region" description="Low complexity" evidence="2">
    <location>
        <begin position="431"/>
        <end position="441"/>
    </location>
</feature>
<keyword evidence="1" id="KW-0175">Coiled coil</keyword>
<evidence type="ECO:0000256" key="3">
    <source>
        <dbReference type="SAM" id="SignalP"/>
    </source>
</evidence>
<sequence length="1424" mass="154459">MYEYLFFLLAALLAPYLVTQPHHVTVATTIATIACFCKAVAEYHDAMDLQVDDATIAMFALLAFLSAVANCPLSWLSLFLHADPATTSVSTRPLPLSQWFRRRGELVPSDFRESAATNTEARLRSEVQRLKDQLEKKTRDLEEADDLKMQLKKVTREKISVEAEVIYWEDRFNLLKDHADEARVKSRRLLDEAKANSVQLQDEVNQHRDKIVELKVQRDQSRPSAPKGTSSMIERLTKEIEGYRESYTSARDQISELFATLTKKDEIIADKDKQIRVQTGLAKMHEFGQKSLIVGNDKLMEDMRDLKSEVDRAQSIVFQRDTVICSKEGVIASQHDLIAQQHNELKEKDEEIARLKAIIESRPRFYCCCGRCRLDGPGGHGGNGGDDDAGDDNNSGPHQGGNAQPPPPANEPSGAPPCPVVGPSNPPPSSGAPSDPAAAPVIDGAPGPQIPTTSVPDPYQQPQYYQGHGQQQLPPVATDPQPWVHEPSSLPVSGLLPSVSQLPSYPQMSAAVPVAPWSSDPTNTQLPGPQQWDPQGMAHQLPDHSQLSASQVSGLIPSGPQFFEPSQVSEHYLSGYQGFEPHQSMPQDMVPQGMSQQNMDPQSMAPQQWMSHEMVPQNMASDNIAPQGMAHQFYDPRQLLDPQMLGSQFYEPTQISGPYPSGPQEFEPQQWMPQNMVPQNMDFQNIVPQGMDPNQWMPQAMVPQDMIYQNMASQQLMPQAMDPQNMAPLQWMPQEMVPQDMDPQQLMPQALVAQDMVPQYVAGQLLDPRQLSYPQPEMPASFSAAPQVSEPTQQSGPSPSDFQGFESHQSAPQDWVSQEMIPQDMAQDMAGQLSGPPQLLPSSQLYGPQMPDSLPSALAQLSAPDVSGSQGFESHESPPQATSGQLPDPHQLPPSSQFSAAQIPDALPSAPEPSAPSKYSASEQNALQAFSKHKFASQTAPVPAHPPIWSAIRAFASYGLAGQASAVAPPGPEQAGPNQSGQEASTYHQYAPQASAALENAPPQLSQSSQPSYNQPLAPQSGFVGSAIAPASHQPEIRADVDNALMVATASLQIADRHDSVTPQSNQFEQGHTQINPQPSYQQPAPPAAPAPAAPVSPVDDDEDDDNNDLLQAIRETQRRRSHLKVGPMQWMPAKKALDIKALIKKVKKAQKMSKKRLISRKDPLGEITAHMELDKTKNLYGFIGGEWKGRPERIYRWIDRQMQAEVQRHKDEYSDVLNIPVPNPNDPRLVPLSQFATNPPAPAAPVVNNATAATAPAVNNYTASAAPGGTNGAGPAPGSDDDDGPELPRGWAVGEEDEDDDSSAPSSATTTQQSSAQAASPAPDSITTLPSTTSGAASSSTDGTSTASDPATGINQMMSNMSIAKRGRDDDDNADNEEMAKRHRTTQAQDSPRAIAAPRRSGSPGSSAASLSVSAFGALSIQK</sequence>
<organism evidence="4 5">
    <name type="scientific">Diaporthe australafricana</name>
    <dbReference type="NCBI Taxonomy" id="127596"/>
    <lineage>
        <taxon>Eukaryota</taxon>
        <taxon>Fungi</taxon>
        <taxon>Dikarya</taxon>
        <taxon>Ascomycota</taxon>
        <taxon>Pezizomycotina</taxon>
        <taxon>Sordariomycetes</taxon>
        <taxon>Sordariomycetidae</taxon>
        <taxon>Diaporthales</taxon>
        <taxon>Diaporthaceae</taxon>
        <taxon>Diaporthe</taxon>
    </lineage>
</organism>
<feature type="coiled-coil region" evidence="1">
    <location>
        <begin position="120"/>
        <end position="253"/>
    </location>
</feature>
<feature type="signal peptide" evidence="3">
    <location>
        <begin position="1"/>
        <end position="19"/>
    </location>
</feature>
<keyword evidence="5" id="KW-1185">Reference proteome</keyword>
<feature type="region of interest" description="Disordered" evidence="2">
    <location>
        <begin position="829"/>
        <end position="925"/>
    </location>
</feature>
<feature type="compositionally biased region" description="Low complexity" evidence="2">
    <location>
        <begin position="1397"/>
        <end position="1424"/>
    </location>
</feature>
<feature type="region of interest" description="Disordered" evidence="2">
    <location>
        <begin position="965"/>
        <end position="1019"/>
    </location>
</feature>
<dbReference type="Proteomes" id="UP001583177">
    <property type="component" value="Unassembled WGS sequence"/>
</dbReference>
<feature type="compositionally biased region" description="Low complexity" evidence="2">
    <location>
        <begin position="1002"/>
        <end position="1016"/>
    </location>
</feature>
<feature type="compositionally biased region" description="Pro residues" evidence="2">
    <location>
        <begin position="1084"/>
        <end position="1095"/>
    </location>
</feature>
<feature type="compositionally biased region" description="Polar residues" evidence="2">
    <location>
        <begin position="867"/>
        <end position="885"/>
    </location>
</feature>
<feature type="compositionally biased region" description="Polar residues" evidence="2">
    <location>
        <begin position="784"/>
        <end position="814"/>
    </location>
</feature>
<gene>
    <name evidence="4" type="ORF">Daus18300_001408</name>
</gene>
<feature type="compositionally biased region" description="Low complexity" evidence="2">
    <location>
        <begin position="1262"/>
        <end position="1279"/>
    </location>
</feature>
<feature type="region of interest" description="Disordered" evidence="2">
    <location>
        <begin position="1059"/>
        <end position="1107"/>
    </location>
</feature>
<feature type="compositionally biased region" description="Low complexity" evidence="2">
    <location>
        <begin position="456"/>
        <end position="475"/>
    </location>
</feature>
<comment type="caution">
    <text evidence="4">The sequence shown here is derived from an EMBL/GenBank/DDBJ whole genome shotgun (WGS) entry which is preliminary data.</text>
</comment>
<feature type="chain" id="PRO_5047090357" evidence="3">
    <location>
        <begin position="20"/>
        <end position="1424"/>
    </location>
</feature>
<dbReference type="EMBL" id="JAWRVE010000008">
    <property type="protein sequence ID" value="KAL1880045.1"/>
    <property type="molecule type" value="Genomic_DNA"/>
</dbReference>
<evidence type="ECO:0000313" key="5">
    <source>
        <dbReference type="Proteomes" id="UP001583177"/>
    </source>
</evidence>
<evidence type="ECO:0000256" key="2">
    <source>
        <dbReference type="SAM" id="MobiDB-lite"/>
    </source>
</evidence>
<accession>A0ABR3XVL0</accession>
<feature type="compositionally biased region" description="Low complexity" evidence="2">
    <location>
        <begin position="1304"/>
        <end position="1353"/>
    </location>
</feature>